<accession>A0ABV7Z0N9</accession>
<name>A0ABV7Z0N9_9BACT</name>
<proteinExistence type="predicted"/>
<organism evidence="1 2">
    <name type="scientific">Lacihabitans lacunae</name>
    <dbReference type="NCBI Taxonomy" id="1028214"/>
    <lineage>
        <taxon>Bacteria</taxon>
        <taxon>Pseudomonadati</taxon>
        <taxon>Bacteroidota</taxon>
        <taxon>Cytophagia</taxon>
        <taxon>Cytophagales</taxon>
        <taxon>Leadbetterellaceae</taxon>
        <taxon>Lacihabitans</taxon>
    </lineage>
</organism>
<gene>
    <name evidence="1" type="ORF">ACFOOI_15110</name>
</gene>
<comment type="caution">
    <text evidence="1">The sequence shown here is derived from an EMBL/GenBank/DDBJ whole genome shotgun (WGS) entry which is preliminary data.</text>
</comment>
<dbReference type="RefSeq" id="WP_379838846.1">
    <property type="nucleotide sequence ID" value="NZ_JBHRYQ010000001.1"/>
</dbReference>
<dbReference type="EMBL" id="JBHRYQ010000001">
    <property type="protein sequence ID" value="MFC3811988.1"/>
    <property type="molecule type" value="Genomic_DNA"/>
</dbReference>
<reference evidence="2" key="1">
    <citation type="journal article" date="2019" name="Int. J. Syst. Evol. Microbiol.">
        <title>The Global Catalogue of Microorganisms (GCM) 10K type strain sequencing project: providing services to taxonomists for standard genome sequencing and annotation.</title>
        <authorList>
            <consortium name="The Broad Institute Genomics Platform"/>
            <consortium name="The Broad Institute Genome Sequencing Center for Infectious Disease"/>
            <person name="Wu L."/>
            <person name="Ma J."/>
        </authorList>
    </citation>
    <scope>NUCLEOTIDE SEQUENCE [LARGE SCALE GENOMIC DNA]</scope>
    <source>
        <strain evidence="2">CECT 7956</strain>
    </source>
</reference>
<sequence length="42" mass="5002">MGTKLKQRFKKSLYFLGTKKLTISVKLFDLNKHLSLIRMTHH</sequence>
<dbReference type="Proteomes" id="UP001595616">
    <property type="component" value="Unassembled WGS sequence"/>
</dbReference>
<keyword evidence="2" id="KW-1185">Reference proteome</keyword>
<evidence type="ECO:0000313" key="2">
    <source>
        <dbReference type="Proteomes" id="UP001595616"/>
    </source>
</evidence>
<protein>
    <submittedName>
        <fullName evidence="1">Uncharacterized protein</fullName>
    </submittedName>
</protein>
<evidence type="ECO:0000313" key="1">
    <source>
        <dbReference type="EMBL" id="MFC3811988.1"/>
    </source>
</evidence>